<dbReference type="Proteomes" id="UP000295707">
    <property type="component" value="Unassembled WGS sequence"/>
</dbReference>
<feature type="domain" description="Cytochrome P460" evidence="1">
    <location>
        <begin position="38"/>
        <end position="108"/>
    </location>
</feature>
<evidence type="ECO:0000313" key="3">
    <source>
        <dbReference type="Proteomes" id="UP000295707"/>
    </source>
</evidence>
<dbReference type="InterPro" id="IPR038142">
    <property type="entry name" value="Cytochrome_P460_sp"/>
</dbReference>
<protein>
    <submittedName>
        <fullName evidence="2">Cytochrome P460</fullName>
    </submittedName>
</protein>
<reference evidence="2 3" key="1">
    <citation type="submission" date="2019-03" db="EMBL/GenBank/DDBJ databases">
        <title>Genomic Encyclopedia of Type Strains, Phase IV (KMG-IV): sequencing the most valuable type-strain genomes for metagenomic binning, comparative biology and taxonomic classification.</title>
        <authorList>
            <person name="Goeker M."/>
        </authorList>
    </citation>
    <scope>NUCLEOTIDE SEQUENCE [LARGE SCALE GENOMIC DNA]</scope>
    <source>
        <strain evidence="2 3">DSM 19610</strain>
    </source>
</reference>
<proteinExistence type="predicted"/>
<dbReference type="EMBL" id="SMFX01000001">
    <property type="protein sequence ID" value="TCK19020.1"/>
    <property type="molecule type" value="Genomic_DNA"/>
</dbReference>
<keyword evidence="3" id="KW-1185">Reference proteome</keyword>
<organism evidence="2 3">
    <name type="scientific">Thiogranum longum</name>
    <dbReference type="NCBI Taxonomy" id="1537524"/>
    <lineage>
        <taxon>Bacteria</taxon>
        <taxon>Pseudomonadati</taxon>
        <taxon>Pseudomonadota</taxon>
        <taxon>Gammaproteobacteria</taxon>
        <taxon>Chromatiales</taxon>
        <taxon>Ectothiorhodospiraceae</taxon>
        <taxon>Thiogranum</taxon>
    </lineage>
</organism>
<comment type="caution">
    <text evidence="2">The sequence shown here is derived from an EMBL/GenBank/DDBJ whole genome shotgun (WGS) entry which is preliminary data.</text>
</comment>
<dbReference type="Pfam" id="PF16694">
    <property type="entry name" value="Cytochrome_P460"/>
    <property type="match status" value="1"/>
</dbReference>
<evidence type="ECO:0000313" key="2">
    <source>
        <dbReference type="EMBL" id="TCK19020.1"/>
    </source>
</evidence>
<name>A0A4R1HFK9_9GAMM</name>
<gene>
    <name evidence="2" type="ORF">DFR30_2312</name>
</gene>
<evidence type="ECO:0000259" key="1">
    <source>
        <dbReference type="Pfam" id="PF16694"/>
    </source>
</evidence>
<dbReference type="Gene3D" id="3.50.70.20">
    <property type="entry name" value="Cytochrome P460"/>
    <property type="match status" value="1"/>
</dbReference>
<dbReference type="InterPro" id="IPR032033">
    <property type="entry name" value="Cytochrome_P460"/>
</dbReference>
<accession>A0A4R1HFK9</accession>
<sequence>MMTSSLSTSSIFQQTSFRRSSVRSLTSSRILSVSSSCSTPWPKAIAPDKFVHAEFMFRDSKKWADNGTGRGWARWVGSQQKPYGEDAGFSQECISCHTPVKGSNWVFTTPALFPTVFK</sequence>
<dbReference type="AlphaFoldDB" id="A0A4R1HFK9"/>